<dbReference type="InterPro" id="IPR013805">
    <property type="entry name" value="GrpE_CC"/>
</dbReference>
<organism evidence="6 7">
    <name type="scientific">Brachybacterium halotolerans</name>
    <dbReference type="NCBI Taxonomy" id="2795215"/>
    <lineage>
        <taxon>Bacteria</taxon>
        <taxon>Bacillati</taxon>
        <taxon>Actinomycetota</taxon>
        <taxon>Actinomycetes</taxon>
        <taxon>Micrococcales</taxon>
        <taxon>Dermabacteraceae</taxon>
        <taxon>Brachybacterium</taxon>
    </lineage>
</organism>
<keyword evidence="2 3" id="KW-0143">Chaperone</keyword>
<evidence type="ECO:0000256" key="5">
    <source>
        <dbReference type="SAM" id="MobiDB-lite"/>
    </source>
</evidence>
<dbReference type="SUPFAM" id="SSF58014">
    <property type="entry name" value="Coiled-coil domain of nucleotide exchange factor GrpE"/>
    <property type="match status" value="1"/>
</dbReference>
<dbReference type="EMBL" id="JAEDAJ010000002">
    <property type="protein sequence ID" value="MBK0330667.1"/>
    <property type="molecule type" value="Genomic_DNA"/>
</dbReference>
<evidence type="ECO:0000256" key="4">
    <source>
        <dbReference type="RuleBase" id="RU004478"/>
    </source>
</evidence>
<comment type="subcellular location">
    <subcellularLocation>
        <location evidence="3">Cytoplasm</location>
    </subcellularLocation>
</comment>
<evidence type="ECO:0000256" key="2">
    <source>
        <dbReference type="ARBA" id="ARBA00023186"/>
    </source>
</evidence>
<sequence>MTENQQTPDPQDPRGPEGDAAEAGFSFTDKRRVDPADGSVRPSGPTADDQGGDPLDAEAAALYEQAQQEGDPAGEASGESARIAELESQVADLFEELKRSQAEYVNSRRRIEATAAADKQAASSRVLASLISVLDDIELGRQHGDIAEGTPFHSIAAKLEDTLRAQGLERYGEAGDEFDPSLHEALMHEESPEADTTRIKLVMQPGYRAGERVLRPARVGTVGPQ</sequence>
<comment type="function">
    <text evidence="3">Participates actively in the response to hyperosmotic and heat shock by preventing the aggregation of stress-denatured proteins, in association with DnaK and GrpE. It is the nucleotide exchange factor for DnaK and may function as a thermosensor. Unfolded proteins bind initially to DnaJ; upon interaction with the DnaJ-bound protein, DnaK hydrolyzes its bound ATP, resulting in the formation of a stable complex. GrpE releases ADP from DnaK; ATP binding to DnaK triggers the release of the substrate protein, thus completing the reaction cycle. Several rounds of ATP-dependent interactions between DnaJ, DnaK and GrpE are required for fully efficient folding.</text>
</comment>
<evidence type="ECO:0000313" key="7">
    <source>
        <dbReference type="Proteomes" id="UP000612352"/>
    </source>
</evidence>
<dbReference type="HAMAP" id="MF_01151">
    <property type="entry name" value="GrpE"/>
    <property type="match status" value="1"/>
</dbReference>
<keyword evidence="3" id="KW-0963">Cytoplasm</keyword>
<dbReference type="PRINTS" id="PR00773">
    <property type="entry name" value="GRPEPROTEIN"/>
</dbReference>
<comment type="caution">
    <text evidence="6">The sequence shown here is derived from an EMBL/GenBank/DDBJ whole genome shotgun (WGS) entry which is preliminary data.</text>
</comment>
<protein>
    <recommendedName>
        <fullName evidence="3">Protein GrpE</fullName>
    </recommendedName>
    <alternativeName>
        <fullName evidence="3">HSP-70 cofactor</fullName>
    </alternativeName>
</protein>
<dbReference type="InterPro" id="IPR009012">
    <property type="entry name" value="GrpE_head"/>
</dbReference>
<evidence type="ECO:0000256" key="1">
    <source>
        <dbReference type="ARBA" id="ARBA00009054"/>
    </source>
</evidence>
<feature type="compositionally biased region" description="Low complexity" evidence="5">
    <location>
        <begin position="57"/>
        <end position="69"/>
    </location>
</feature>
<dbReference type="Gene3D" id="3.90.20.20">
    <property type="match status" value="1"/>
</dbReference>
<accession>A0ABS1B842</accession>
<dbReference type="Proteomes" id="UP000612352">
    <property type="component" value="Unassembled WGS sequence"/>
</dbReference>
<keyword evidence="7" id="KW-1185">Reference proteome</keyword>
<dbReference type="CDD" id="cd00446">
    <property type="entry name" value="GrpE"/>
    <property type="match status" value="1"/>
</dbReference>
<dbReference type="PANTHER" id="PTHR21237">
    <property type="entry name" value="GRPE PROTEIN"/>
    <property type="match status" value="1"/>
</dbReference>
<name>A0ABS1B842_9MICO</name>
<comment type="similarity">
    <text evidence="1 3 4">Belongs to the GrpE family.</text>
</comment>
<feature type="region of interest" description="Disordered" evidence="5">
    <location>
        <begin position="1"/>
        <end position="83"/>
    </location>
</feature>
<dbReference type="RefSeq" id="WP_200501333.1">
    <property type="nucleotide sequence ID" value="NZ_JAEDAJ010000002.1"/>
</dbReference>
<dbReference type="PANTHER" id="PTHR21237:SF23">
    <property type="entry name" value="GRPE PROTEIN HOMOLOG, MITOCHONDRIAL"/>
    <property type="match status" value="1"/>
</dbReference>
<reference evidence="6 7" key="1">
    <citation type="submission" date="2020-12" db="EMBL/GenBank/DDBJ databases">
        <title>Brachybacterium sp. MASK1Z-5, whole genome shotgun sequence.</title>
        <authorList>
            <person name="Tuo L."/>
        </authorList>
    </citation>
    <scope>NUCLEOTIDE SEQUENCE [LARGE SCALE GENOMIC DNA]</scope>
    <source>
        <strain evidence="6 7">MASK1Z-5</strain>
    </source>
</reference>
<keyword evidence="3" id="KW-0346">Stress response</keyword>
<dbReference type="SUPFAM" id="SSF51064">
    <property type="entry name" value="Head domain of nucleotide exchange factor GrpE"/>
    <property type="match status" value="1"/>
</dbReference>
<evidence type="ECO:0000256" key="3">
    <source>
        <dbReference type="HAMAP-Rule" id="MF_01151"/>
    </source>
</evidence>
<proteinExistence type="inferred from homology"/>
<dbReference type="Gene3D" id="2.30.22.10">
    <property type="entry name" value="Head domain of nucleotide exchange factor GrpE"/>
    <property type="match status" value="1"/>
</dbReference>
<dbReference type="Pfam" id="PF01025">
    <property type="entry name" value="GrpE"/>
    <property type="match status" value="1"/>
</dbReference>
<comment type="subunit">
    <text evidence="3">Homodimer.</text>
</comment>
<evidence type="ECO:0000313" key="6">
    <source>
        <dbReference type="EMBL" id="MBK0330667.1"/>
    </source>
</evidence>
<dbReference type="InterPro" id="IPR000740">
    <property type="entry name" value="GrpE"/>
</dbReference>
<gene>
    <name evidence="3 6" type="primary">grpE</name>
    <name evidence="6" type="ORF">I8D64_04550</name>
</gene>